<keyword evidence="13" id="KW-0732">Signal</keyword>
<comment type="caution">
    <text evidence="14">The sequence shown here is derived from an EMBL/GenBank/DDBJ whole genome shotgun (WGS) entry which is preliminary data.</text>
</comment>
<evidence type="ECO:0000256" key="11">
    <source>
        <dbReference type="RuleBase" id="RU368036"/>
    </source>
</evidence>
<dbReference type="Gene3D" id="1.10.246.130">
    <property type="match status" value="1"/>
</dbReference>
<feature type="binding site" evidence="10">
    <location>
        <begin position="446"/>
        <end position="447"/>
    </location>
    <ligand>
        <name>L-glutamate</name>
        <dbReference type="ChEBI" id="CHEBI:29985"/>
    </ligand>
</feature>
<reference evidence="15" key="1">
    <citation type="submission" date="2018-06" db="EMBL/GenBank/DDBJ databases">
        <authorList>
            <person name="Khan S.A."/>
        </authorList>
    </citation>
    <scope>NUCLEOTIDE SEQUENCE [LARGE SCALE GENOMIC DNA]</scope>
    <source>
        <strain evidence="15">DB-1506</strain>
    </source>
</reference>
<dbReference type="InterPro" id="IPR043138">
    <property type="entry name" value="GGT_lsub"/>
</dbReference>
<evidence type="ECO:0000256" key="8">
    <source>
        <dbReference type="ARBA" id="ARBA00047417"/>
    </source>
</evidence>
<dbReference type="InterPro" id="IPR043137">
    <property type="entry name" value="GGT_ssub_C"/>
</dbReference>
<feature type="region of interest" description="Disordered" evidence="12">
    <location>
        <begin position="355"/>
        <end position="384"/>
    </location>
</feature>
<keyword evidence="11" id="KW-0317">Glutathione biosynthesis</keyword>
<evidence type="ECO:0000256" key="1">
    <source>
        <dbReference type="ARBA" id="ARBA00001049"/>
    </source>
</evidence>
<evidence type="ECO:0000313" key="14">
    <source>
        <dbReference type="EMBL" id="RAI60251.1"/>
    </source>
</evidence>
<dbReference type="EMBL" id="QLIX01000002">
    <property type="protein sequence ID" value="RAI60251.1"/>
    <property type="molecule type" value="Genomic_DNA"/>
</dbReference>
<dbReference type="InterPro" id="IPR029055">
    <property type="entry name" value="Ntn_hydrolases_N"/>
</dbReference>
<evidence type="ECO:0000256" key="12">
    <source>
        <dbReference type="SAM" id="MobiDB-lite"/>
    </source>
</evidence>
<dbReference type="GO" id="GO:0006751">
    <property type="term" value="P:glutathione catabolic process"/>
    <property type="evidence" value="ECO:0007669"/>
    <property type="project" value="UniProtKB-UniRule"/>
</dbReference>
<dbReference type="PROSITE" id="PS00462">
    <property type="entry name" value="G_GLU_TRANSPEPTIDASE"/>
    <property type="match status" value="1"/>
</dbReference>
<protein>
    <recommendedName>
        <fullName evidence="11">Glutathione hydrolase proenzyme</fullName>
        <ecNumber evidence="11">2.3.2.2</ecNumber>
        <ecNumber evidence="11">3.4.19.13</ecNumber>
    </recommendedName>
    <component>
        <recommendedName>
            <fullName evidence="11">Glutathione hydrolase large chain</fullName>
        </recommendedName>
    </component>
    <component>
        <recommendedName>
            <fullName evidence="11">Glutathione hydrolase small chain</fullName>
        </recommendedName>
    </component>
</protein>
<comment type="catalytic activity">
    <reaction evidence="8 11">
        <text>an N-terminal (5-L-glutamyl)-[peptide] + an alpha-amino acid = 5-L-glutamyl amino acid + an N-terminal L-alpha-aminoacyl-[peptide]</text>
        <dbReference type="Rhea" id="RHEA:23904"/>
        <dbReference type="Rhea" id="RHEA-COMP:9780"/>
        <dbReference type="Rhea" id="RHEA-COMP:9795"/>
        <dbReference type="ChEBI" id="CHEBI:77644"/>
        <dbReference type="ChEBI" id="CHEBI:78597"/>
        <dbReference type="ChEBI" id="CHEBI:78599"/>
        <dbReference type="ChEBI" id="CHEBI:78608"/>
        <dbReference type="EC" id="2.3.2.2"/>
    </reaction>
</comment>
<keyword evidence="5 11" id="KW-0378">Hydrolase</keyword>
<comment type="catalytic activity">
    <reaction evidence="1 11">
        <text>an S-substituted glutathione + H2O = an S-substituted L-cysteinylglycine + L-glutamate</text>
        <dbReference type="Rhea" id="RHEA:59468"/>
        <dbReference type="ChEBI" id="CHEBI:15377"/>
        <dbReference type="ChEBI" id="CHEBI:29985"/>
        <dbReference type="ChEBI" id="CHEBI:90779"/>
        <dbReference type="ChEBI" id="CHEBI:143103"/>
        <dbReference type="EC" id="3.4.19.13"/>
    </reaction>
</comment>
<sequence>MIRLVLLALLALLAAAPAQAQRQMVAAAHPLAAEAGMAMLRAGGTALDAAIAAQAMLAVVEPQASGLGGGALLLHWEAGRRHLSAWDGRETAPAAAGPDLFLRDGRPMGFHEAALGGRAVGVPGALRMLEVAHRALGRLPWPLLLAPAIAAAESGVPVSPRLAPLIAAEAGRLERDPAARAVFLPEGRPLAEGATLRNPALAATLRAVADRGADALHRGPIAEDIAAAVQAEPNPGLMTAADLDAYAPRQRNPVCGPYRIWTICGFPPPSSGGVTVLQAMTILAHQDMASLAPREGEPPLRALDAAHLLGEAGRIAFADRNLYLADADQVPVPLRGLLDPAYLLLRAQLLDRDRAGLPRPGNPPWGGGAPLASQPPQPEHGTSHLSILDAAGNAVALTTTIEDVFGARRMVAGMLLNNELTDFSFLPEQDGRPVANRVGPGKRPRSSMSPTIVFDRAGTPVAVLGSAGGTRIIGHVIQTLVAMLDWDMAPQAAVALPRIGAANATLELEAETAAAELAPALQARGFPVAIRPMTSGLHAIRIRRDAAGVTLEGGADPRRDGAVLAE</sequence>
<keyword evidence="15" id="KW-1185">Reference proteome</keyword>
<feature type="binding site" evidence="10">
    <location>
        <position position="89"/>
    </location>
    <ligand>
        <name>L-glutamate</name>
        <dbReference type="ChEBI" id="CHEBI:29985"/>
    </ligand>
</feature>
<proteinExistence type="inferred from homology"/>
<dbReference type="GO" id="GO:0036374">
    <property type="term" value="F:glutathione hydrolase activity"/>
    <property type="evidence" value="ECO:0007669"/>
    <property type="project" value="UniProtKB-UniRule"/>
</dbReference>
<comment type="PTM">
    <text evidence="11">Cleaved by autocatalysis into a large and a small subunit.</text>
</comment>
<dbReference type="EC" id="2.3.2.2" evidence="11"/>
<accession>A0A327MAC3</accession>
<gene>
    <name evidence="14" type="primary">ggt</name>
    <name evidence="14" type="ORF">DOO78_04030</name>
</gene>
<dbReference type="RefSeq" id="WP_111468437.1">
    <property type="nucleotide sequence ID" value="NZ_QLIX01000002.1"/>
</dbReference>
<dbReference type="InterPro" id="IPR051792">
    <property type="entry name" value="GGT_bact"/>
</dbReference>
<dbReference type="SUPFAM" id="SSF56235">
    <property type="entry name" value="N-terminal nucleophile aminohydrolases (Ntn hydrolases)"/>
    <property type="match status" value="1"/>
</dbReference>
<evidence type="ECO:0000256" key="9">
    <source>
        <dbReference type="PIRSR" id="PIRSR600101-1"/>
    </source>
</evidence>
<feature type="active site" description="Nucleophile" evidence="9">
    <location>
        <position position="382"/>
    </location>
</feature>
<evidence type="ECO:0000313" key="15">
    <source>
        <dbReference type="Proteomes" id="UP000249065"/>
    </source>
</evidence>
<dbReference type="GO" id="GO:0103068">
    <property type="term" value="F:leukotriene C4 gamma-glutamyl transferase activity"/>
    <property type="evidence" value="ECO:0007669"/>
    <property type="project" value="UniProtKB-EC"/>
</dbReference>
<name>A0A327MAC3_9PROT</name>
<dbReference type="Gene3D" id="3.60.20.40">
    <property type="match status" value="1"/>
</dbReference>
<keyword evidence="6 11" id="KW-0865">Zymogen</keyword>
<dbReference type="GO" id="GO:0006750">
    <property type="term" value="P:glutathione biosynthetic process"/>
    <property type="evidence" value="ECO:0007669"/>
    <property type="project" value="UniProtKB-KW"/>
</dbReference>
<evidence type="ECO:0000256" key="7">
    <source>
        <dbReference type="ARBA" id="ARBA00023315"/>
    </source>
</evidence>
<dbReference type="NCBIfam" id="TIGR00066">
    <property type="entry name" value="g_glut_trans"/>
    <property type="match status" value="1"/>
</dbReference>
<dbReference type="EC" id="3.4.19.13" evidence="11"/>
<evidence type="ECO:0000256" key="4">
    <source>
        <dbReference type="ARBA" id="ARBA00022679"/>
    </source>
</evidence>
<organism evidence="14 15">
    <name type="scientific">Roseicella frigidaeris</name>
    <dbReference type="NCBI Taxonomy" id="2230885"/>
    <lineage>
        <taxon>Bacteria</taxon>
        <taxon>Pseudomonadati</taxon>
        <taxon>Pseudomonadota</taxon>
        <taxon>Alphaproteobacteria</taxon>
        <taxon>Acetobacterales</taxon>
        <taxon>Roseomonadaceae</taxon>
        <taxon>Roseicella</taxon>
    </lineage>
</organism>
<evidence type="ECO:0000256" key="10">
    <source>
        <dbReference type="PIRSR" id="PIRSR600101-2"/>
    </source>
</evidence>
<comment type="similarity">
    <text evidence="3 11">Belongs to the gamma-glutamyltransferase family.</text>
</comment>
<evidence type="ECO:0000256" key="2">
    <source>
        <dbReference type="ARBA" id="ARBA00001089"/>
    </source>
</evidence>
<evidence type="ECO:0000256" key="6">
    <source>
        <dbReference type="ARBA" id="ARBA00023145"/>
    </source>
</evidence>
<comment type="subunit">
    <text evidence="11">This enzyme consists of two polypeptide chains, which are synthesized in precursor form from a single polypeptide.</text>
</comment>
<feature type="binding site" evidence="10">
    <location>
        <position position="469"/>
    </location>
    <ligand>
        <name>L-glutamate</name>
        <dbReference type="ChEBI" id="CHEBI:29985"/>
    </ligand>
</feature>
<evidence type="ECO:0000256" key="13">
    <source>
        <dbReference type="SAM" id="SignalP"/>
    </source>
</evidence>
<feature type="chain" id="PRO_5016287020" description="Glutathione hydrolase proenzyme" evidence="13">
    <location>
        <begin position="21"/>
        <end position="566"/>
    </location>
</feature>
<dbReference type="Pfam" id="PF01019">
    <property type="entry name" value="G_glu_transpept"/>
    <property type="match status" value="1"/>
</dbReference>
<keyword evidence="4 11" id="KW-0808">Transferase</keyword>
<dbReference type="PANTHER" id="PTHR43199">
    <property type="entry name" value="GLUTATHIONE HYDROLASE"/>
    <property type="match status" value="1"/>
</dbReference>
<comment type="pathway">
    <text evidence="11">Sulfur metabolism; glutathione metabolism.</text>
</comment>
<feature type="binding site" evidence="10">
    <location>
        <position position="422"/>
    </location>
    <ligand>
        <name>L-glutamate</name>
        <dbReference type="ChEBI" id="CHEBI:29985"/>
    </ligand>
</feature>
<evidence type="ECO:0000256" key="3">
    <source>
        <dbReference type="ARBA" id="ARBA00009381"/>
    </source>
</evidence>
<comment type="catalytic activity">
    <reaction evidence="2 11">
        <text>glutathione + H2O = L-cysteinylglycine + L-glutamate</text>
        <dbReference type="Rhea" id="RHEA:28807"/>
        <dbReference type="ChEBI" id="CHEBI:15377"/>
        <dbReference type="ChEBI" id="CHEBI:29985"/>
        <dbReference type="ChEBI" id="CHEBI:57925"/>
        <dbReference type="ChEBI" id="CHEBI:61694"/>
        <dbReference type="EC" id="3.4.19.13"/>
    </reaction>
</comment>
<keyword evidence="7 11" id="KW-0012">Acyltransferase</keyword>
<dbReference type="InterPro" id="IPR055262">
    <property type="entry name" value="GGT_CS"/>
</dbReference>
<dbReference type="InterPro" id="IPR000101">
    <property type="entry name" value="GGT_peptidase"/>
</dbReference>
<dbReference type="AlphaFoldDB" id="A0A327MAC3"/>
<dbReference type="OrthoDB" id="9781342at2"/>
<feature type="signal peptide" evidence="13">
    <location>
        <begin position="1"/>
        <end position="20"/>
    </location>
</feature>
<dbReference type="PRINTS" id="PR01210">
    <property type="entry name" value="GGTRANSPTASE"/>
</dbReference>
<dbReference type="PANTHER" id="PTHR43199:SF1">
    <property type="entry name" value="GLUTATHIONE HYDROLASE PROENZYME"/>
    <property type="match status" value="1"/>
</dbReference>
<dbReference type="Proteomes" id="UP000249065">
    <property type="component" value="Unassembled WGS sequence"/>
</dbReference>
<dbReference type="UniPathway" id="UPA00204"/>
<evidence type="ECO:0000256" key="5">
    <source>
        <dbReference type="ARBA" id="ARBA00022801"/>
    </source>
</evidence>